<name>A0A6A5HJL6_CAERE</name>
<dbReference type="KEGG" id="crq:GCK72_007260"/>
<dbReference type="GeneID" id="9802271"/>
<dbReference type="InterPro" id="IPR021942">
    <property type="entry name" value="DUF3557"/>
</dbReference>
<organism evidence="1 2">
    <name type="scientific">Caenorhabditis remanei</name>
    <name type="common">Caenorhabditis vulgaris</name>
    <dbReference type="NCBI Taxonomy" id="31234"/>
    <lineage>
        <taxon>Eukaryota</taxon>
        <taxon>Metazoa</taxon>
        <taxon>Ecdysozoa</taxon>
        <taxon>Nematoda</taxon>
        <taxon>Chromadorea</taxon>
        <taxon>Rhabditida</taxon>
        <taxon>Rhabditina</taxon>
        <taxon>Rhabditomorpha</taxon>
        <taxon>Rhabditoidea</taxon>
        <taxon>Rhabditidae</taxon>
        <taxon>Peloderinae</taxon>
        <taxon>Caenorhabditis</taxon>
    </lineage>
</organism>
<evidence type="ECO:0000313" key="2">
    <source>
        <dbReference type="Proteomes" id="UP000483820"/>
    </source>
</evidence>
<dbReference type="Pfam" id="PF12078">
    <property type="entry name" value="DUF3557"/>
    <property type="match status" value="1"/>
</dbReference>
<evidence type="ECO:0000313" key="1">
    <source>
        <dbReference type="EMBL" id="KAF1767301.1"/>
    </source>
</evidence>
<gene>
    <name evidence="1" type="ORF">GCK72_007260</name>
</gene>
<proteinExistence type="predicted"/>
<reference evidence="1 2" key="1">
    <citation type="submission" date="2019-12" db="EMBL/GenBank/DDBJ databases">
        <title>Chromosome-level assembly of the Caenorhabditis remanei genome.</title>
        <authorList>
            <person name="Teterina A.A."/>
            <person name="Willis J.H."/>
            <person name="Phillips P.C."/>
        </authorList>
    </citation>
    <scope>NUCLEOTIDE SEQUENCE [LARGE SCALE GENOMIC DNA]</scope>
    <source>
        <strain evidence="1 2">PX506</strain>
        <tissue evidence="1">Whole organism</tissue>
    </source>
</reference>
<sequence>MKTSWFFEHSDELRCLTVLEEEAVQRSMKSLESGDIPLNYKRKYIELTDVTYFKWSKDYESKEVLSVKRLPEKITVNEAMKKLACYLLGQRENITVRVVNVMNSRQTVLLLPPNLKLRTRRIGVARNDIKLLSKILDIPSCLPMGSILTSAWKETYFDDPLIQSSAELRLAFRNSAYWLPVLMRVQNKTNMIDNRREVWTSVTLDCPGERFLNRLVRKVKERFEGIFVTFKETQKSVVVVSEIVSIPLDSDTEFIVYGFKNTCSDKKISILLAVVRTGMVVPVEEKKEKNRSFRFPWFS</sequence>
<accession>A0A6A5HJL6</accession>
<dbReference type="Proteomes" id="UP000483820">
    <property type="component" value="Chromosome II"/>
</dbReference>
<dbReference type="PANTHER" id="PTHR31379">
    <property type="entry name" value="F-BOX C PROTEIN-RELATED-RELATED"/>
    <property type="match status" value="1"/>
</dbReference>
<dbReference type="PANTHER" id="PTHR31379:SF1">
    <property type="entry name" value="F-BOX C PROTEIN-RELATED"/>
    <property type="match status" value="1"/>
</dbReference>
<dbReference type="RefSeq" id="XP_053590267.1">
    <property type="nucleotide sequence ID" value="XM_053726073.1"/>
</dbReference>
<protein>
    <submittedName>
        <fullName evidence="1">Uncharacterized protein</fullName>
    </submittedName>
</protein>
<dbReference type="AlphaFoldDB" id="A0A6A5HJL6"/>
<comment type="caution">
    <text evidence="1">The sequence shown here is derived from an EMBL/GenBank/DDBJ whole genome shotgun (WGS) entry which is preliminary data.</text>
</comment>
<dbReference type="EMBL" id="WUAV01000002">
    <property type="protein sequence ID" value="KAF1767301.1"/>
    <property type="molecule type" value="Genomic_DNA"/>
</dbReference>
<dbReference type="CTD" id="9802271"/>